<dbReference type="RefSeq" id="WP_272097387.1">
    <property type="nucleotide sequence ID" value="NZ_JAQNDK010000002.1"/>
</dbReference>
<feature type="chain" id="PRO_5045760925" description="Secreted protein" evidence="1">
    <location>
        <begin position="27"/>
        <end position="190"/>
    </location>
</feature>
<evidence type="ECO:0000256" key="1">
    <source>
        <dbReference type="SAM" id="SignalP"/>
    </source>
</evidence>
<protein>
    <recommendedName>
        <fullName evidence="4">Secreted protein</fullName>
    </recommendedName>
</protein>
<reference evidence="2 3" key="1">
    <citation type="submission" date="2023-01" db="EMBL/GenBank/DDBJ databases">
        <title>Minimal conservation of predation-associated metabolite biosynthetic gene clusters underscores biosynthetic potential of Myxococcota including descriptions for ten novel species: Archangium lansinium sp. nov., Myxococcus landrumus sp. nov., Nannocystis bai.</title>
        <authorList>
            <person name="Ahearne A."/>
            <person name="Stevens C."/>
            <person name="Dowd S."/>
        </authorList>
    </citation>
    <scope>NUCLEOTIDE SEQUENCE [LARGE SCALE GENOMIC DNA]</scope>
    <source>
        <strain evidence="2 3">WIWO2</strain>
    </source>
</reference>
<name>A0ABT5C1P8_9BACT</name>
<keyword evidence="3" id="KW-1185">Reference proteome</keyword>
<accession>A0ABT5C1P8</accession>
<comment type="caution">
    <text evidence="2">The sequence shown here is derived from an EMBL/GenBank/DDBJ whole genome shotgun (WGS) entry which is preliminary data.</text>
</comment>
<dbReference type="EMBL" id="JAQNDK010000002">
    <property type="protein sequence ID" value="MDC0680345.1"/>
    <property type="molecule type" value="Genomic_DNA"/>
</dbReference>
<feature type="signal peptide" evidence="1">
    <location>
        <begin position="1"/>
        <end position="26"/>
    </location>
</feature>
<keyword evidence="1" id="KW-0732">Signal</keyword>
<sequence>MKRGLKAVLALSAALALLGIGAPADATTAVLLSREELVRQSATVARVIVGRSYATESDDGKSIVTRTELTITQPLKGGAADKGGSKMIVLEQMGGTYNGKTQRLLGDARLSPGEDAVVFLRPGDKGRWHLTALALSAYHVDKKGMARRILEGLHLVRRTGAALVPIEAPVEDVEPIESLMTDVVRIAGGK</sequence>
<dbReference type="Proteomes" id="UP001217485">
    <property type="component" value="Unassembled WGS sequence"/>
</dbReference>
<evidence type="ECO:0008006" key="4">
    <source>
        <dbReference type="Google" id="ProtNLM"/>
    </source>
</evidence>
<evidence type="ECO:0000313" key="2">
    <source>
        <dbReference type="EMBL" id="MDC0680345.1"/>
    </source>
</evidence>
<organism evidence="2 3">
    <name type="scientific">Sorangium atrum</name>
    <dbReference type="NCBI Taxonomy" id="2995308"/>
    <lineage>
        <taxon>Bacteria</taxon>
        <taxon>Pseudomonadati</taxon>
        <taxon>Myxococcota</taxon>
        <taxon>Polyangia</taxon>
        <taxon>Polyangiales</taxon>
        <taxon>Polyangiaceae</taxon>
        <taxon>Sorangium</taxon>
    </lineage>
</organism>
<evidence type="ECO:0000313" key="3">
    <source>
        <dbReference type="Proteomes" id="UP001217485"/>
    </source>
</evidence>
<proteinExistence type="predicted"/>
<gene>
    <name evidence="2" type="ORF">POL72_21560</name>
</gene>